<dbReference type="Gene3D" id="2.30.110.10">
    <property type="entry name" value="Electron Transport, Fmn-binding Protein, Chain A"/>
    <property type="match status" value="1"/>
</dbReference>
<dbReference type="SUPFAM" id="SSF50475">
    <property type="entry name" value="FMN-binding split barrel"/>
    <property type="match status" value="1"/>
</dbReference>
<dbReference type="PATRIC" id="fig|1544798.3.peg.2948"/>
<dbReference type="InterPro" id="IPR011576">
    <property type="entry name" value="Pyridox_Oxase_N"/>
</dbReference>
<evidence type="ECO:0000313" key="2">
    <source>
        <dbReference type="EMBL" id="KJF43334.1"/>
    </source>
</evidence>
<dbReference type="RefSeq" id="WP_045030592.1">
    <property type="nucleotide sequence ID" value="NZ_JRHC01000003.1"/>
</dbReference>
<dbReference type="AlphaFoldDB" id="A0A0D8J9D2"/>
<reference evidence="2 3" key="1">
    <citation type="submission" date="2014-09" db="EMBL/GenBank/DDBJ databases">
        <title>Draft Genome Sequence of Draconibacterium sp. JN14CK-3.</title>
        <authorList>
            <person name="Dong C."/>
            <person name="Lai Q."/>
            <person name="Shao Z."/>
        </authorList>
    </citation>
    <scope>NUCLEOTIDE SEQUENCE [LARGE SCALE GENOMIC DNA]</scope>
    <source>
        <strain evidence="2 3">JN14CK-3</strain>
    </source>
</reference>
<protein>
    <recommendedName>
        <fullName evidence="1">Pyridoxamine 5'-phosphate oxidase N-terminal domain-containing protein</fullName>
    </recommendedName>
</protein>
<dbReference type="EMBL" id="JRHC01000003">
    <property type="protein sequence ID" value="KJF43334.1"/>
    <property type="molecule type" value="Genomic_DNA"/>
</dbReference>
<dbReference type="STRING" id="1544798.LH29_13930"/>
<sequence length="144" mass="16605">MNINDYISFAAANPVCYLATCEGDQPRVRTVLLFFADKTGFYFGTLSPKDLSKQLHHNPKVEVCFYNNPRDMAQAKQMRLTGVVEFVNDPEMIHRLHEARLYLDDISGYDLEPISEIFRVTAGDVHFWTLSDVMNEENVEHLVF</sequence>
<feature type="domain" description="Pyridoxamine 5'-phosphate oxidase N-terminal" evidence="1">
    <location>
        <begin position="9"/>
        <end position="128"/>
    </location>
</feature>
<dbReference type="OrthoDB" id="9792542at2"/>
<evidence type="ECO:0000259" key="1">
    <source>
        <dbReference type="Pfam" id="PF01243"/>
    </source>
</evidence>
<dbReference type="Proteomes" id="UP000032544">
    <property type="component" value="Unassembled WGS sequence"/>
</dbReference>
<accession>A0A0D8J9D2</accession>
<gene>
    <name evidence="2" type="ORF">LH29_13930</name>
</gene>
<dbReference type="Pfam" id="PF01243">
    <property type="entry name" value="PNPOx_N"/>
    <property type="match status" value="1"/>
</dbReference>
<dbReference type="InterPro" id="IPR012349">
    <property type="entry name" value="Split_barrel_FMN-bd"/>
</dbReference>
<proteinExistence type="predicted"/>
<organism evidence="2 3">
    <name type="scientific">Draconibacterium sediminis</name>
    <dbReference type="NCBI Taxonomy" id="1544798"/>
    <lineage>
        <taxon>Bacteria</taxon>
        <taxon>Pseudomonadati</taxon>
        <taxon>Bacteroidota</taxon>
        <taxon>Bacteroidia</taxon>
        <taxon>Marinilabiliales</taxon>
        <taxon>Prolixibacteraceae</taxon>
        <taxon>Draconibacterium</taxon>
    </lineage>
</organism>
<comment type="caution">
    <text evidence="2">The sequence shown here is derived from an EMBL/GenBank/DDBJ whole genome shotgun (WGS) entry which is preliminary data.</text>
</comment>
<name>A0A0D8J9D2_9BACT</name>
<keyword evidence="3" id="KW-1185">Reference proteome</keyword>
<evidence type="ECO:0000313" key="3">
    <source>
        <dbReference type="Proteomes" id="UP000032544"/>
    </source>
</evidence>